<evidence type="ECO:0000313" key="2">
    <source>
        <dbReference type="Proteomes" id="UP000033441"/>
    </source>
</evidence>
<protein>
    <submittedName>
        <fullName evidence="1">p44-79 outer membrane domain protein</fullName>
    </submittedName>
</protein>
<dbReference type="PATRIC" id="fig|1359152.3.peg.1235"/>
<dbReference type="AlphaFoldDB" id="A0A0F3N8I5"/>
<comment type="caution">
    <text evidence="1">The sequence shown here is derived from an EMBL/GenBank/DDBJ whole genome shotgun (WGS) entry which is preliminary data.</text>
</comment>
<organism evidence="1 2">
    <name type="scientific">Anaplasma phagocytophilum str. ApMUC09</name>
    <dbReference type="NCBI Taxonomy" id="1359152"/>
    <lineage>
        <taxon>Bacteria</taxon>
        <taxon>Pseudomonadati</taxon>
        <taxon>Pseudomonadota</taxon>
        <taxon>Alphaproteobacteria</taxon>
        <taxon>Rickettsiales</taxon>
        <taxon>Anaplasmataceae</taxon>
        <taxon>Anaplasma</taxon>
        <taxon>phagocytophilum group</taxon>
    </lineage>
</organism>
<dbReference type="Proteomes" id="UP000033441">
    <property type="component" value="Unassembled WGS sequence"/>
</dbReference>
<sequence length="68" mass="7488">MRSLGHSAPFWGFGGVIMPLLVLMASYSAMASQEGYFYVGLDYSPTFVNIKNFSIGESSGELRVYTHT</sequence>
<proteinExistence type="predicted"/>
<accession>A0A0F3N8I5</accession>
<reference evidence="1 2" key="1">
    <citation type="submission" date="2015-02" db="EMBL/GenBank/DDBJ databases">
        <title>Genome Sequencing of Rickettsiales.</title>
        <authorList>
            <person name="Daugherty S.C."/>
            <person name="Su Q."/>
            <person name="Abolude K."/>
            <person name="Beier-Sexton M."/>
            <person name="Carlyon J.A."/>
            <person name="Carter R."/>
            <person name="Day N.P."/>
            <person name="Dumler S.J."/>
            <person name="Dyachenko V."/>
            <person name="Godinez A."/>
            <person name="Kurtti T.J."/>
            <person name="Lichay M."/>
            <person name="Mullins K.E."/>
            <person name="Ott S."/>
            <person name="Pappas-Brown V."/>
            <person name="Paris D.H."/>
            <person name="Patel P."/>
            <person name="Richards A.L."/>
            <person name="Sadzewicz L."/>
            <person name="Sears K."/>
            <person name="Seidman D."/>
            <person name="Sengamalay N."/>
            <person name="Stenos J."/>
            <person name="Tallon L.J."/>
            <person name="Vincent G."/>
            <person name="Fraser C.M."/>
            <person name="Munderloh U."/>
            <person name="Dunning-Hotopp J.C."/>
        </authorList>
    </citation>
    <scope>NUCLEOTIDE SEQUENCE [LARGE SCALE GENOMIC DNA]</scope>
    <source>
        <strain evidence="1 2">ApMUC09</strain>
    </source>
</reference>
<evidence type="ECO:0000313" key="1">
    <source>
        <dbReference type="EMBL" id="KJV64388.1"/>
    </source>
</evidence>
<gene>
    <name evidence="1" type="primary">p44-79</name>
    <name evidence="1" type="ORF">APHMUC_1178</name>
</gene>
<dbReference type="EMBL" id="LANV01000001">
    <property type="protein sequence ID" value="KJV64388.1"/>
    <property type="molecule type" value="Genomic_DNA"/>
</dbReference>
<name>A0A0F3N8I5_ANAPH</name>